<evidence type="ECO:0000313" key="6">
    <source>
        <dbReference type="EMBL" id="SNV37251.1"/>
    </source>
</evidence>
<dbReference type="eggNOG" id="COG0179">
    <property type="taxonomic scope" value="Bacteria"/>
</dbReference>
<dbReference type="Gene3D" id="3.90.850.10">
    <property type="entry name" value="Fumarylacetoacetase-like, C-terminal domain"/>
    <property type="match status" value="1"/>
</dbReference>
<reference evidence="6 7" key="1">
    <citation type="submission" date="2017-06" db="EMBL/GenBank/DDBJ databases">
        <authorList>
            <consortium name="Pathogen Informatics"/>
        </authorList>
    </citation>
    <scope>NUCLEOTIDE SEQUENCE [LARGE SCALE GENOMIC DNA]</scope>
    <source>
        <strain evidence="6 7">NCTC11865</strain>
    </source>
</reference>
<dbReference type="AlphaFoldDB" id="A0A239WRX7"/>
<evidence type="ECO:0000313" key="7">
    <source>
        <dbReference type="Proteomes" id="UP000215332"/>
    </source>
</evidence>
<dbReference type="PANTHER" id="PTHR42796">
    <property type="entry name" value="FUMARYLACETOACETATE HYDROLASE DOMAIN-CONTAINING PROTEIN 2A-RELATED"/>
    <property type="match status" value="1"/>
</dbReference>
<feature type="domain" description="Rv2993c-like N-terminal" evidence="5">
    <location>
        <begin position="1"/>
        <end position="60"/>
    </location>
</feature>
<proteinExistence type="inferred from homology"/>
<dbReference type="InterPro" id="IPR011234">
    <property type="entry name" value="Fumarylacetoacetase-like_C"/>
</dbReference>
<evidence type="ECO:0000259" key="4">
    <source>
        <dbReference type="Pfam" id="PF01557"/>
    </source>
</evidence>
<feature type="domain" description="Fumarylacetoacetase-like C-terminal" evidence="4">
    <location>
        <begin position="107"/>
        <end position="284"/>
    </location>
</feature>
<evidence type="ECO:0000259" key="5">
    <source>
        <dbReference type="Pfam" id="PF10370"/>
    </source>
</evidence>
<dbReference type="InterPro" id="IPR051121">
    <property type="entry name" value="FAH"/>
</dbReference>
<dbReference type="GO" id="GO:0044281">
    <property type="term" value="P:small molecule metabolic process"/>
    <property type="evidence" value="ECO:0007669"/>
    <property type="project" value="UniProtKB-ARBA"/>
</dbReference>
<dbReference type="SUPFAM" id="SSF56529">
    <property type="entry name" value="FAH"/>
    <property type="match status" value="1"/>
</dbReference>
<organism evidence="6 7">
    <name type="scientific">Cutibacterium granulosum</name>
    <dbReference type="NCBI Taxonomy" id="33011"/>
    <lineage>
        <taxon>Bacteria</taxon>
        <taxon>Bacillati</taxon>
        <taxon>Actinomycetota</taxon>
        <taxon>Actinomycetes</taxon>
        <taxon>Propionibacteriales</taxon>
        <taxon>Propionibacteriaceae</taxon>
        <taxon>Cutibacterium</taxon>
    </lineage>
</organism>
<evidence type="ECO:0000256" key="3">
    <source>
        <dbReference type="SAM" id="MobiDB-lite"/>
    </source>
</evidence>
<dbReference type="PANTHER" id="PTHR42796:SF4">
    <property type="entry name" value="FUMARYLACETOACETATE HYDROLASE DOMAIN-CONTAINING PROTEIN 2A"/>
    <property type="match status" value="1"/>
</dbReference>
<accession>A0A239WRX7</accession>
<dbReference type="RefSeq" id="WP_021103503.1">
    <property type="nucleotide sequence ID" value="NZ_JAWFFS010000076.1"/>
</dbReference>
<keyword evidence="2" id="KW-0479">Metal-binding</keyword>
<sequence length="293" mass="30132">MRIARYAPADGDPAFGIVELAADGGDHPDTIAQITGDPVAGPVQYTGARVNLADVRLLSPVIPRSKIIGVGRNYPAPGTGRPDPGSTRAAGDGSAASAGVGQGSADSSSLMTFLKPNTAVIGPDSPIVRPDDCTDLQVEGELAVVIGRICKDVPVERAQEAIFGFTVANDVTADGDWGADDMIRVKGSDTFCPLGPWMVTHFSVAEAGNVRLRTTVDGTVCQESSTSEMIRSVSELVSEISSRLTLLPGDVILTGTPAGAATVVPRQQVEVEIEGIGTLVNSVVAGQNAVVEG</sequence>
<feature type="compositionally biased region" description="Low complexity" evidence="3">
    <location>
        <begin position="85"/>
        <end position="103"/>
    </location>
</feature>
<dbReference type="Gene3D" id="2.30.30.370">
    <property type="entry name" value="FAH"/>
    <property type="match status" value="1"/>
</dbReference>
<dbReference type="KEGG" id="cgrn:4412665_01491"/>
<dbReference type="InterPro" id="IPR018833">
    <property type="entry name" value="Rv2993c-like_N"/>
</dbReference>
<dbReference type="EMBL" id="LT906441">
    <property type="protein sequence ID" value="SNV37251.1"/>
    <property type="molecule type" value="Genomic_DNA"/>
</dbReference>
<evidence type="ECO:0000256" key="1">
    <source>
        <dbReference type="ARBA" id="ARBA00010211"/>
    </source>
</evidence>
<dbReference type="Pfam" id="PF01557">
    <property type="entry name" value="FAA_hydrolase"/>
    <property type="match status" value="1"/>
</dbReference>
<dbReference type="GO" id="GO:0003824">
    <property type="term" value="F:catalytic activity"/>
    <property type="evidence" value="ECO:0007669"/>
    <property type="project" value="InterPro"/>
</dbReference>
<name>A0A239WRX7_9ACTN</name>
<dbReference type="Pfam" id="PF10370">
    <property type="entry name" value="Rv2993c-like_N"/>
    <property type="match status" value="1"/>
</dbReference>
<protein>
    <submittedName>
        <fullName evidence="6">2-keto-4-pentenoate hydratase/2-oxohepta-3-ene-1,7-dioic acid hydratase (Catechol pathway)</fullName>
    </submittedName>
</protein>
<gene>
    <name evidence="6" type="ORF">SAMEA4412665_01491</name>
</gene>
<dbReference type="InterPro" id="IPR036663">
    <property type="entry name" value="Fumarylacetoacetase_C_sf"/>
</dbReference>
<evidence type="ECO:0000256" key="2">
    <source>
        <dbReference type="ARBA" id="ARBA00022723"/>
    </source>
</evidence>
<feature type="region of interest" description="Disordered" evidence="3">
    <location>
        <begin position="72"/>
        <end position="103"/>
    </location>
</feature>
<comment type="similarity">
    <text evidence="1">Belongs to the FAH family.</text>
</comment>
<dbReference type="GO" id="GO:0046872">
    <property type="term" value="F:metal ion binding"/>
    <property type="evidence" value="ECO:0007669"/>
    <property type="project" value="UniProtKB-KW"/>
</dbReference>
<dbReference type="Proteomes" id="UP000215332">
    <property type="component" value="Chromosome 1"/>
</dbReference>